<dbReference type="PANTHER" id="PTHR10151:SF120">
    <property type="entry name" value="BIS(5'-ADENOSYL)-TRIPHOSPHATASE"/>
    <property type="match status" value="1"/>
</dbReference>
<dbReference type="Proteomes" id="UP000683246">
    <property type="component" value="Chromosome"/>
</dbReference>
<dbReference type="Gene3D" id="3.40.720.10">
    <property type="entry name" value="Alkaline Phosphatase, subunit A"/>
    <property type="match status" value="1"/>
</dbReference>
<gene>
    <name evidence="1" type="ORF">HZI73_08510</name>
</gene>
<reference evidence="1" key="1">
    <citation type="submission" date="2020-07" db="EMBL/GenBank/DDBJ databases">
        <title>Vallitalea pronyensis genome.</title>
        <authorList>
            <person name="Postec A."/>
        </authorList>
    </citation>
    <scope>NUCLEOTIDE SEQUENCE</scope>
    <source>
        <strain evidence="1">FatNI3</strain>
    </source>
</reference>
<protein>
    <submittedName>
        <fullName evidence="1">Alkaline phosphatase family protein</fullName>
    </submittedName>
</protein>
<dbReference type="EMBL" id="CP058649">
    <property type="protein sequence ID" value="QUI22339.1"/>
    <property type="molecule type" value="Genomic_DNA"/>
</dbReference>
<dbReference type="InterPro" id="IPR017850">
    <property type="entry name" value="Alkaline_phosphatase_core_sf"/>
</dbReference>
<sequence length="492" mass="55911">MRKQLRIGILSILCILVLTACEKHQAMLPSLQVIGDLEEWISLHEEWGKLDKSNISYKDATIEAVELYDFISSYHVIYPSFDVILKAEDGFMVRLDGDTLRDTYIGYATQNEWVYVSEKHPVNSSIKHIKEIIIVKEETEPPNHTKGLNIIHQDKTLHLSMGELLTQTYQVYPYHDGDTSYEMNGETVSVRVMQEKKVIPLTSIITDDRHHLLIMNEEGQHRYATDVEGYIDIGQNQVNYMTQDGCTYVRDIKGLMVNPPNHSVMDTYYDTLHFLENNEKVLILFLDGFSYAQYSHMKNHLPHLFLSQVEEVQKASTVYKPVTNAGFAAMITGKEPYVNGVVDRSYRELNVASIFDKAEALHKKSVLIEGNASILNTSVKPILNIDHNKDGYTDDEIYHTAAKTLLDGSHDLALIHFHSIDEVGHRVGHIHDDVMAQIQVVDHYVQGLVKDWHGKVIIVSDHGMHDTADGGSHGEFRVEDLMVPYIILDGGQ</sequence>
<dbReference type="RefSeq" id="WP_212697823.1">
    <property type="nucleotide sequence ID" value="NZ_CP058649.1"/>
</dbReference>
<evidence type="ECO:0000313" key="2">
    <source>
        <dbReference type="Proteomes" id="UP000683246"/>
    </source>
</evidence>
<organism evidence="1 2">
    <name type="scientific">Vallitalea pronyensis</name>
    <dbReference type="NCBI Taxonomy" id="1348613"/>
    <lineage>
        <taxon>Bacteria</taxon>
        <taxon>Bacillati</taxon>
        <taxon>Bacillota</taxon>
        <taxon>Clostridia</taxon>
        <taxon>Lachnospirales</taxon>
        <taxon>Vallitaleaceae</taxon>
        <taxon>Vallitalea</taxon>
    </lineage>
</organism>
<dbReference type="AlphaFoldDB" id="A0A8J8MIR9"/>
<evidence type="ECO:0000313" key="1">
    <source>
        <dbReference type="EMBL" id="QUI22339.1"/>
    </source>
</evidence>
<dbReference type="SUPFAM" id="SSF53649">
    <property type="entry name" value="Alkaline phosphatase-like"/>
    <property type="match status" value="1"/>
</dbReference>
<dbReference type="Pfam" id="PF01663">
    <property type="entry name" value="Phosphodiest"/>
    <property type="match status" value="1"/>
</dbReference>
<dbReference type="PROSITE" id="PS51257">
    <property type="entry name" value="PROKAR_LIPOPROTEIN"/>
    <property type="match status" value="1"/>
</dbReference>
<keyword evidence="2" id="KW-1185">Reference proteome</keyword>
<name>A0A8J8MIR9_9FIRM</name>
<dbReference type="InterPro" id="IPR002591">
    <property type="entry name" value="Phosphodiest/P_Trfase"/>
</dbReference>
<dbReference type="PANTHER" id="PTHR10151">
    <property type="entry name" value="ECTONUCLEOTIDE PYROPHOSPHATASE/PHOSPHODIESTERASE"/>
    <property type="match status" value="1"/>
</dbReference>
<accession>A0A8J8MIR9</accession>
<dbReference type="KEGG" id="vpy:HZI73_08510"/>
<dbReference type="GO" id="GO:0016787">
    <property type="term" value="F:hydrolase activity"/>
    <property type="evidence" value="ECO:0007669"/>
    <property type="project" value="UniProtKB-ARBA"/>
</dbReference>
<proteinExistence type="predicted"/>